<protein>
    <submittedName>
        <fullName evidence="1">Uncharacterized protein</fullName>
    </submittedName>
</protein>
<accession>A0A510ICP4</accession>
<proteinExistence type="predicted"/>
<dbReference type="Proteomes" id="UP000315115">
    <property type="component" value="Chromosome 2"/>
</dbReference>
<dbReference type="RefSeq" id="WP_143693937.1">
    <property type="nucleotide sequence ID" value="NZ_AP019799.1"/>
</dbReference>
<dbReference type="AlphaFoldDB" id="A0A510ICP4"/>
<gene>
    <name evidence="1" type="ORF">VroAM7_42180</name>
</gene>
<evidence type="ECO:0000313" key="1">
    <source>
        <dbReference type="EMBL" id="BBL91565.1"/>
    </source>
</evidence>
<reference evidence="2" key="1">
    <citation type="submission" date="2019-07" db="EMBL/GenBank/DDBJ databases">
        <title>Complete Genome Sequences of Vibrion rotiferianus strain AM7.</title>
        <authorList>
            <person name="Miyazaki K."/>
            <person name="Wiseschart A."/>
            <person name="Pootanakit K."/>
            <person name="Ishimori K."/>
            <person name="Kitahara K."/>
        </authorList>
    </citation>
    <scope>NUCLEOTIDE SEQUENCE [LARGE SCALE GENOMIC DNA]</scope>
    <source>
        <strain evidence="2">AM7</strain>
    </source>
</reference>
<dbReference type="EMBL" id="AP019799">
    <property type="protein sequence ID" value="BBL91565.1"/>
    <property type="molecule type" value="Genomic_DNA"/>
</dbReference>
<sequence length="577" mass="62302">MKKLLLAAAVVAAAGGAGYLYQNEVAHSSGSDALLGQVPADTLLLTYQTEAFNHYEYLNAFGTAEQGSFSDLFVGEELTPEQQFVLNFIDAYLESASSPETLKAFLGTGDKINPIIYTLGAVPVYKLPIETPQALWNTLDQQEQKAGISHQKVKLGTVEYRRYEVADVQDPQKGMGLVVAVIDNVLTITIDVPMLGEANPLKMALGLEAPAHNILDTGRLAALQSKYGESTNSFGLIDHQQIIKGLTTADGNLMARQLKLFENERMMKELRSPACHTEFTQIAQNWPQSVVFAEYTVEDDKARIDGGFVVESKNQVILEALQSMRGVLAESNGEKSMFSVALGLDVATLAPAIGKIWTDLTTPQYQCSILAEAQREMRGQNPAPAISMGAGMANGLKGLSMEMFGLDVDMNGQYGPELGQLDALFSISADDPNMLLQTAQMFMPELAQIQIQPDNQPVNIGGLLEPYAGKPMNVFARLNGSHLTLYSGDSAAAASEKVMAQPLTANGLLSFTMDSERVLEVIETASQVSGEPVPEDVTMSLQNQLVGGMAIDITKDGIAFDFDYVSSTKPPVKVVQQ</sequence>
<evidence type="ECO:0000313" key="2">
    <source>
        <dbReference type="Proteomes" id="UP000315115"/>
    </source>
</evidence>
<name>A0A510ICP4_9VIBR</name>
<organism evidence="1 2">
    <name type="scientific">Vibrio rotiferianus</name>
    <dbReference type="NCBI Taxonomy" id="190895"/>
    <lineage>
        <taxon>Bacteria</taxon>
        <taxon>Pseudomonadati</taxon>
        <taxon>Pseudomonadota</taxon>
        <taxon>Gammaproteobacteria</taxon>
        <taxon>Vibrionales</taxon>
        <taxon>Vibrionaceae</taxon>
        <taxon>Vibrio</taxon>
    </lineage>
</organism>